<organism evidence="1 2">
    <name type="scientific">Fraserbacteria sp. (strain RBG_16_55_9)</name>
    <dbReference type="NCBI Taxonomy" id="1817864"/>
    <lineage>
        <taxon>Bacteria</taxon>
        <taxon>Candidatus Fraseribacteriota</taxon>
    </lineage>
</organism>
<gene>
    <name evidence="1" type="ORF">A2Z21_08030</name>
</gene>
<dbReference type="Proteomes" id="UP000179157">
    <property type="component" value="Unassembled WGS sequence"/>
</dbReference>
<dbReference type="EMBL" id="MFGX01000130">
    <property type="protein sequence ID" value="OGF52719.1"/>
    <property type="molecule type" value="Genomic_DNA"/>
</dbReference>
<evidence type="ECO:0000313" key="1">
    <source>
        <dbReference type="EMBL" id="OGF52719.1"/>
    </source>
</evidence>
<reference evidence="1 2" key="1">
    <citation type="journal article" date="2016" name="Nat. Commun.">
        <title>Thousands of microbial genomes shed light on interconnected biogeochemical processes in an aquifer system.</title>
        <authorList>
            <person name="Anantharaman K."/>
            <person name="Brown C.T."/>
            <person name="Hug L.A."/>
            <person name="Sharon I."/>
            <person name="Castelle C.J."/>
            <person name="Probst A.J."/>
            <person name="Thomas B.C."/>
            <person name="Singh A."/>
            <person name="Wilkins M.J."/>
            <person name="Karaoz U."/>
            <person name="Brodie E.L."/>
            <person name="Williams K.H."/>
            <person name="Hubbard S.S."/>
            <person name="Banfield J.F."/>
        </authorList>
    </citation>
    <scope>NUCLEOTIDE SEQUENCE [LARGE SCALE GENOMIC DNA]</scope>
    <source>
        <strain evidence="2">RBG_16_55_9</strain>
    </source>
</reference>
<protein>
    <submittedName>
        <fullName evidence="1">Uncharacterized protein</fullName>
    </submittedName>
</protein>
<proteinExistence type="predicted"/>
<accession>A0A1F5UNN2</accession>
<name>A0A1F5UNN2_FRAXR</name>
<comment type="caution">
    <text evidence="1">The sequence shown here is derived from an EMBL/GenBank/DDBJ whole genome shotgun (WGS) entry which is preliminary data.</text>
</comment>
<evidence type="ECO:0000313" key="2">
    <source>
        <dbReference type="Proteomes" id="UP000179157"/>
    </source>
</evidence>
<sequence>MSFERFTASGRSFKGRVSIRRNGQISLSHGAVQKFNLADYSHVVLFYDKDANLIGLKPTRDPEEPGAYKLNLKGMGASVAGLAFLDYYGIDYSRSQRYEARWDEEHEMVVIDLRTPISRD</sequence>
<dbReference type="AlphaFoldDB" id="A0A1F5UNN2"/>